<keyword evidence="3" id="KW-1185">Reference proteome</keyword>
<proteinExistence type="predicted"/>
<dbReference type="EMBL" id="JABMCI010000066">
    <property type="protein sequence ID" value="NUU18165.1"/>
    <property type="molecule type" value="Genomic_DNA"/>
</dbReference>
<name>A0A7Y6A3C9_9CELL</name>
<sequence>MVAVVALLVVGVIGGLSSYPDRLADALCRIVAATGGGSGAACGSTPVAEPTDEDYLPPACMSHEESEQYSATVKVWFFELGQDSGFVVQEFADGTVRATMTDGVGLGAGGSLTSSTFDLGKLGGGGNSGLDIDLGGGVTFSYGDTWAFDSPEQWGEMKDQLDDYLMQQEVLKHEGGVWAAKSMGWKDPPKDPQVSFAKTELELSLTAAFGLQDPTGATDAAGDAEFFDPNVGVTLSATAGAAVVIETNHETGEQSWTYEVSGEGAVRADVVVGHGEAAGKIDGAFTVTRNKDGEVTEVVFQSSREGGVSGGLGNDSFEQASGGGGHTESDSLVTTTRLTVDDANRDLVDTWLADRNDAGVAVSLPFAAMVPSSPSDDPFLDLLHRSATTSQIVYRNVKDSWEFEAAVKKGWQFGFGISGENATADAVEADYLGAPTSDGTRLFLPDESCG</sequence>
<dbReference type="AlphaFoldDB" id="A0A7Y6A3C9"/>
<protein>
    <submittedName>
        <fullName evidence="2">Uncharacterized protein</fullName>
    </submittedName>
</protein>
<accession>A0A7Y6A3C9</accession>
<evidence type="ECO:0000313" key="2">
    <source>
        <dbReference type="EMBL" id="NUU18165.1"/>
    </source>
</evidence>
<evidence type="ECO:0000256" key="1">
    <source>
        <dbReference type="SAM" id="MobiDB-lite"/>
    </source>
</evidence>
<reference evidence="2 3" key="1">
    <citation type="submission" date="2020-05" db="EMBL/GenBank/DDBJ databases">
        <title>Genome Sequencing of Type Strains.</title>
        <authorList>
            <person name="Lemaire J.F."/>
            <person name="Inderbitzin P."/>
            <person name="Gregorio O.A."/>
            <person name="Collins S.B."/>
            <person name="Wespe N."/>
            <person name="Knight-Connoni V."/>
        </authorList>
    </citation>
    <scope>NUCLEOTIDE SEQUENCE [LARGE SCALE GENOMIC DNA]</scope>
    <source>
        <strain evidence="2 3">ATCC 25174</strain>
    </source>
</reference>
<comment type="caution">
    <text evidence="2">The sequence shown here is derived from an EMBL/GenBank/DDBJ whole genome shotgun (WGS) entry which is preliminary data.</text>
</comment>
<evidence type="ECO:0000313" key="3">
    <source>
        <dbReference type="Proteomes" id="UP000565724"/>
    </source>
</evidence>
<feature type="region of interest" description="Disordered" evidence="1">
    <location>
        <begin position="304"/>
        <end position="332"/>
    </location>
</feature>
<organism evidence="2 3">
    <name type="scientific">Cellulomonas humilata</name>
    <dbReference type="NCBI Taxonomy" id="144055"/>
    <lineage>
        <taxon>Bacteria</taxon>
        <taxon>Bacillati</taxon>
        <taxon>Actinomycetota</taxon>
        <taxon>Actinomycetes</taxon>
        <taxon>Micrococcales</taxon>
        <taxon>Cellulomonadaceae</taxon>
        <taxon>Cellulomonas</taxon>
    </lineage>
</organism>
<dbReference type="Proteomes" id="UP000565724">
    <property type="component" value="Unassembled WGS sequence"/>
</dbReference>
<gene>
    <name evidence="2" type="ORF">HP550_12990</name>
</gene>